<dbReference type="InterPro" id="IPR011008">
    <property type="entry name" value="Dimeric_a/b-barrel"/>
</dbReference>
<reference evidence="2 3" key="1">
    <citation type="submission" date="2018-09" db="EMBL/GenBank/DDBJ databases">
        <title>Whole genome based analysis of evolution and adaptive divergence in Indian and Brazilian strains of Azospirillum brasilense.</title>
        <authorList>
            <person name="Singh C."/>
            <person name="Tripathi A.K."/>
        </authorList>
    </citation>
    <scope>NUCLEOTIDE SEQUENCE [LARGE SCALE GENOMIC DNA]</scope>
    <source>
        <strain evidence="2 3">MTCC4038</strain>
    </source>
</reference>
<name>A0A4D8QH29_AZOBR</name>
<dbReference type="Gene3D" id="3.30.70.920">
    <property type="match status" value="1"/>
</dbReference>
<dbReference type="EMBL" id="CP032339">
    <property type="protein sequence ID" value="QCO10195.1"/>
    <property type="molecule type" value="Genomic_DNA"/>
</dbReference>
<accession>A0A4D8QH29</accession>
<evidence type="ECO:0000259" key="1">
    <source>
        <dbReference type="Pfam" id="PF01037"/>
    </source>
</evidence>
<sequence length="78" mass="8810">MILYLTGPICEKVAKEIEKIPQVKLSQSIGGEIDMILTVETGSLEDLNDVRGRIEAIKGVVRVNTCVILKERFNRLRR</sequence>
<gene>
    <name evidence="2" type="ORF">D3868_10840</name>
</gene>
<evidence type="ECO:0000313" key="2">
    <source>
        <dbReference type="EMBL" id="QCO10195.1"/>
    </source>
</evidence>
<dbReference type="Pfam" id="PF01037">
    <property type="entry name" value="AsnC_trans_reg"/>
    <property type="match status" value="1"/>
</dbReference>
<dbReference type="SUPFAM" id="SSF54909">
    <property type="entry name" value="Dimeric alpha+beta barrel"/>
    <property type="match status" value="1"/>
</dbReference>
<dbReference type="InterPro" id="IPR019887">
    <property type="entry name" value="Tscrpt_reg_AsnC/Lrp_C"/>
</dbReference>
<dbReference type="Proteomes" id="UP000298774">
    <property type="component" value="Chromosome"/>
</dbReference>
<dbReference type="AlphaFoldDB" id="A0A4D8QH29"/>
<proteinExistence type="predicted"/>
<feature type="domain" description="Transcription regulator AsnC/Lrp ligand binding" evidence="1">
    <location>
        <begin position="10"/>
        <end position="71"/>
    </location>
</feature>
<evidence type="ECO:0000313" key="3">
    <source>
        <dbReference type="Proteomes" id="UP000298774"/>
    </source>
</evidence>
<organism evidence="2 3">
    <name type="scientific">Azospirillum brasilense</name>
    <dbReference type="NCBI Taxonomy" id="192"/>
    <lineage>
        <taxon>Bacteria</taxon>
        <taxon>Pseudomonadati</taxon>
        <taxon>Pseudomonadota</taxon>
        <taxon>Alphaproteobacteria</taxon>
        <taxon>Rhodospirillales</taxon>
        <taxon>Azospirillaceae</taxon>
        <taxon>Azospirillum</taxon>
    </lineage>
</organism>
<protein>
    <submittedName>
        <fullName evidence="2">Lrp/AsnC family transcriptional regulator</fullName>
    </submittedName>
</protein>